<protein>
    <submittedName>
        <fullName evidence="1">Uncharacterized protein</fullName>
    </submittedName>
</protein>
<dbReference type="HOGENOM" id="CLU_2430837_0_0_1"/>
<reference evidence="1" key="1">
    <citation type="submission" date="2015-04" db="UniProtKB">
        <authorList>
            <consortium name="EnsemblPlants"/>
        </authorList>
    </citation>
    <scope>IDENTIFICATION</scope>
</reference>
<keyword evidence="2" id="KW-1185">Reference proteome</keyword>
<proteinExistence type="predicted"/>
<accession>A0A0E0KGW5</accession>
<dbReference type="EnsemblPlants" id="OPUNC03G25320.1">
    <property type="protein sequence ID" value="OPUNC03G25320.1"/>
    <property type="gene ID" value="OPUNC03G25320"/>
</dbReference>
<evidence type="ECO:0000313" key="1">
    <source>
        <dbReference type="EnsemblPlants" id="OPUNC03G25320.1"/>
    </source>
</evidence>
<dbReference type="Proteomes" id="UP000026962">
    <property type="component" value="Chromosome 3"/>
</dbReference>
<name>A0A0E0KGW5_ORYPU</name>
<reference evidence="1" key="2">
    <citation type="submission" date="2018-05" db="EMBL/GenBank/DDBJ databases">
        <title>OpunRS2 (Oryza punctata Reference Sequence Version 2).</title>
        <authorList>
            <person name="Zhang J."/>
            <person name="Kudrna D."/>
            <person name="Lee S."/>
            <person name="Talag J."/>
            <person name="Welchert J."/>
            <person name="Wing R.A."/>
        </authorList>
    </citation>
    <scope>NUCLEOTIDE SEQUENCE [LARGE SCALE GENOMIC DNA]</scope>
</reference>
<sequence>MHERERERAGVTDEGVLLECRRWGKGARFLAAQAIIDEEDGGMKQEPDTHTTDHTASLLSIGLTRASLSPCKPDTDILGINDDHNNSVHYD</sequence>
<organism evidence="1">
    <name type="scientific">Oryza punctata</name>
    <name type="common">Red rice</name>
    <dbReference type="NCBI Taxonomy" id="4537"/>
    <lineage>
        <taxon>Eukaryota</taxon>
        <taxon>Viridiplantae</taxon>
        <taxon>Streptophyta</taxon>
        <taxon>Embryophyta</taxon>
        <taxon>Tracheophyta</taxon>
        <taxon>Spermatophyta</taxon>
        <taxon>Magnoliopsida</taxon>
        <taxon>Liliopsida</taxon>
        <taxon>Poales</taxon>
        <taxon>Poaceae</taxon>
        <taxon>BOP clade</taxon>
        <taxon>Oryzoideae</taxon>
        <taxon>Oryzeae</taxon>
        <taxon>Oryzinae</taxon>
        <taxon>Oryza</taxon>
    </lineage>
</organism>
<evidence type="ECO:0000313" key="2">
    <source>
        <dbReference type="Proteomes" id="UP000026962"/>
    </source>
</evidence>
<dbReference type="AlphaFoldDB" id="A0A0E0KGW5"/>
<dbReference type="Gramene" id="OPUNC03G25320.1">
    <property type="protein sequence ID" value="OPUNC03G25320.1"/>
    <property type="gene ID" value="OPUNC03G25320"/>
</dbReference>